<proteinExistence type="predicted"/>
<evidence type="ECO:0000313" key="3">
    <source>
        <dbReference type="EMBL" id="MDC5698133.1"/>
    </source>
</evidence>
<organism evidence="3 4">
    <name type="scientific">Intrasporangium calvum</name>
    <dbReference type="NCBI Taxonomy" id="53358"/>
    <lineage>
        <taxon>Bacteria</taxon>
        <taxon>Bacillati</taxon>
        <taxon>Actinomycetota</taxon>
        <taxon>Actinomycetes</taxon>
        <taxon>Micrococcales</taxon>
        <taxon>Intrasporangiaceae</taxon>
        <taxon>Intrasporangium</taxon>
    </lineage>
</organism>
<sequence>MAHWLGSHRSDRGAAAVEMAIIFPLMFLVLAGIVDFGRAFFYQIQLTNAAREGARASIVSDGSVADITARAASSAPAVPDLDVAVVLCGGGVTATTVTASMPMDWILLEPAMNIIQAGNVLTDTLSSTAVMQCES</sequence>
<keyword evidence="1" id="KW-0812">Transmembrane</keyword>
<keyword evidence="1" id="KW-1133">Transmembrane helix</keyword>
<feature type="domain" description="TadE-like" evidence="2">
    <location>
        <begin position="13"/>
        <end position="55"/>
    </location>
</feature>
<protein>
    <submittedName>
        <fullName evidence="3">Pilus assembly protein</fullName>
    </submittedName>
</protein>
<gene>
    <name evidence="3" type="ORF">OO014_12770</name>
</gene>
<dbReference type="EMBL" id="JAPFQL010000054">
    <property type="protein sequence ID" value="MDC5698133.1"/>
    <property type="molecule type" value="Genomic_DNA"/>
</dbReference>
<accession>A0ABT5GJ61</accession>
<evidence type="ECO:0000256" key="1">
    <source>
        <dbReference type="SAM" id="Phobius"/>
    </source>
</evidence>
<evidence type="ECO:0000313" key="4">
    <source>
        <dbReference type="Proteomes" id="UP001150259"/>
    </source>
</evidence>
<dbReference type="RefSeq" id="WP_272462707.1">
    <property type="nucleotide sequence ID" value="NZ_JAPFQL010000054.1"/>
</dbReference>
<keyword evidence="4" id="KW-1185">Reference proteome</keyword>
<comment type="caution">
    <text evidence="3">The sequence shown here is derived from an EMBL/GenBank/DDBJ whole genome shotgun (WGS) entry which is preliminary data.</text>
</comment>
<evidence type="ECO:0000259" key="2">
    <source>
        <dbReference type="Pfam" id="PF07811"/>
    </source>
</evidence>
<feature type="transmembrane region" description="Helical" evidence="1">
    <location>
        <begin position="20"/>
        <end position="41"/>
    </location>
</feature>
<reference evidence="3 4" key="1">
    <citation type="submission" date="2022-11" db="EMBL/GenBank/DDBJ databases">
        <title>Anaerobic phenanthrene biodegradation by a DNRA strain PheN6.</title>
        <authorList>
            <person name="Zhang Z."/>
        </authorList>
    </citation>
    <scope>NUCLEOTIDE SEQUENCE [LARGE SCALE GENOMIC DNA]</scope>
    <source>
        <strain evidence="3 4">PheN6</strain>
    </source>
</reference>
<name>A0ABT5GJ61_9MICO</name>
<keyword evidence="1" id="KW-0472">Membrane</keyword>
<dbReference type="Pfam" id="PF07811">
    <property type="entry name" value="TadE"/>
    <property type="match status" value="1"/>
</dbReference>
<dbReference type="InterPro" id="IPR012495">
    <property type="entry name" value="TadE-like_dom"/>
</dbReference>
<dbReference type="Proteomes" id="UP001150259">
    <property type="component" value="Unassembled WGS sequence"/>
</dbReference>